<accession>A0A382LJA9</accession>
<evidence type="ECO:0000256" key="1">
    <source>
        <dbReference type="ARBA" id="ARBA00022722"/>
    </source>
</evidence>
<keyword evidence="3" id="KW-0227">DNA damage</keyword>
<keyword evidence="6" id="KW-0067">ATP-binding</keyword>
<gene>
    <name evidence="9" type="ORF">METZ01_LOCUS289788</name>
</gene>
<dbReference type="GO" id="GO:0006310">
    <property type="term" value="P:DNA recombination"/>
    <property type="evidence" value="ECO:0007669"/>
    <property type="project" value="TreeGrafter"/>
</dbReference>
<feature type="non-terminal residue" evidence="9">
    <location>
        <position position="399"/>
    </location>
</feature>
<evidence type="ECO:0000256" key="6">
    <source>
        <dbReference type="ARBA" id="ARBA00022840"/>
    </source>
</evidence>
<keyword evidence="4" id="KW-0378">Hydrolase</keyword>
<organism evidence="9">
    <name type="scientific">marine metagenome</name>
    <dbReference type="NCBI Taxonomy" id="408172"/>
    <lineage>
        <taxon>unclassified sequences</taxon>
        <taxon>metagenomes</taxon>
        <taxon>ecological metagenomes</taxon>
    </lineage>
</organism>
<evidence type="ECO:0000256" key="3">
    <source>
        <dbReference type="ARBA" id="ARBA00022763"/>
    </source>
</evidence>
<keyword evidence="2" id="KW-0547">Nucleotide-binding</keyword>
<dbReference type="GO" id="GO:0005524">
    <property type="term" value="F:ATP binding"/>
    <property type="evidence" value="ECO:0007669"/>
    <property type="project" value="UniProtKB-KW"/>
</dbReference>
<evidence type="ECO:0000256" key="2">
    <source>
        <dbReference type="ARBA" id="ARBA00022741"/>
    </source>
</evidence>
<dbReference type="AlphaFoldDB" id="A0A382LJA9"/>
<dbReference type="Gene3D" id="3.40.50.300">
    <property type="entry name" value="P-loop containing nucleotide triphosphate hydrolases"/>
    <property type="match status" value="1"/>
</dbReference>
<feature type="non-terminal residue" evidence="9">
    <location>
        <position position="1"/>
    </location>
</feature>
<evidence type="ECO:0000256" key="8">
    <source>
        <dbReference type="ARBA" id="ARBA00023204"/>
    </source>
</evidence>
<evidence type="ECO:0000256" key="4">
    <source>
        <dbReference type="ARBA" id="ARBA00022801"/>
    </source>
</evidence>
<keyword evidence="7" id="KW-0238">DNA-binding</keyword>
<dbReference type="SUPFAM" id="SSF52540">
    <property type="entry name" value="P-loop containing nucleoside triphosphate hydrolases"/>
    <property type="match status" value="2"/>
</dbReference>
<name>A0A382LJA9_9ZZZZ</name>
<proteinExistence type="predicted"/>
<dbReference type="Gene3D" id="3.40.50.10930">
    <property type="match status" value="1"/>
</dbReference>
<dbReference type="PANTHER" id="PTHR30591">
    <property type="entry name" value="RECBCD ENZYME SUBUNIT RECC"/>
    <property type="match status" value="1"/>
</dbReference>
<dbReference type="InterPro" id="IPR027417">
    <property type="entry name" value="P-loop_NTPase"/>
</dbReference>
<keyword evidence="5" id="KW-0269">Exonuclease</keyword>
<protein>
    <submittedName>
        <fullName evidence="9">Uncharacterized protein</fullName>
    </submittedName>
</protein>
<keyword evidence="8" id="KW-0234">DNA repair</keyword>
<keyword evidence="1" id="KW-0540">Nuclease</keyword>
<dbReference type="EMBL" id="UINC01087508">
    <property type="protein sequence ID" value="SVC36934.1"/>
    <property type="molecule type" value="Genomic_DNA"/>
</dbReference>
<dbReference type="GO" id="GO:0006281">
    <property type="term" value="P:DNA repair"/>
    <property type="evidence" value="ECO:0007669"/>
    <property type="project" value="UniProtKB-KW"/>
</dbReference>
<evidence type="ECO:0000313" key="9">
    <source>
        <dbReference type="EMBL" id="SVC36934.1"/>
    </source>
</evidence>
<evidence type="ECO:0000256" key="7">
    <source>
        <dbReference type="ARBA" id="ARBA00023125"/>
    </source>
</evidence>
<dbReference type="GO" id="GO:0004527">
    <property type="term" value="F:exonuclease activity"/>
    <property type="evidence" value="ECO:0007669"/>
    <property type="project" value="UniProtKB-KW"/>
</dbReference>
<dbReference type="Pfam" id="PF04257">
    <property type="entry name" value="Exonuc_V_gamma"/>
    <property type="match status" value="1"/>
</dbReference>
<evidence type="ECO:0000256" key="5">
    <source>
        <dbReference type="ARBA" id="ARBA00022839"/>
    </source>
</evidence>
<sequence length="399" mass="43201">GVVANIRFSFTDWLNTEALDLTDQLDGRWHPERLPWTVLAILHRSPDLMPGFRDSDQPLALARHAADLIDRYTAHRPAMLRSWLAGDGSGDHDGTVEALPLDDDHRWQAVLFRAVRAEIGHPSRAELLDGLAARIADRALHGLLPRRLALFGLGSLTPSQAEVLEALSPHCAIRFLAQLPSRPEGTDHPLLRGWGGSAIPTRTLLGSLGTFEHVAGPVDRPGSLLSRLQVAIDADAARPRVRLDDADGAVGGGDGSIQVHACHGATRQVEALRDALLHLIAADPTLTAQDVLVVCPDIQRFAPLVKPVLAEVFDRPGVPVSLADRGLARLNPVAAALEALFDFATGRAHVGDLFSLLGDPAVRTATRLDQEDLDAVDRWTGALHVRWGLDAAHRTRWGY</sequence>
<dbReference type="GO" id="GO:0003677">
    <property type="term" value="F:DNA binding"/>
    <property type="evidence" value="ECO:0007669"/>
    <property type="project" value="UniProtKB-KW"/>
</dbReference>
<dbReference type="PANTHER" id="PTHR30591:SF1">
    <property type="entry name" value="RECBCD ENZYME SUBUNIT RECC"/>
    <property type="match status" value="1"/>
</dbReference>
<reference evidence="9" key="1">
    <citation type="submission" date="2018-05" db="EMBL/GenBank/DDBJ databases">
        <authorList>
            <person name="Lanie J.A."/>
            <person name="Ng W.-L."/>
            <person name="Kazmierczak K.M."/>
            <person name="Andrzejewski T.M."/>
            <person name="Davidsen T.M."/>
            <person name="Wayne K.J."/>
            <person name="Tettelin H."/>
            <person name="Glass J.I."/>
            <person name="Rusch D."/>
            <person name="Podicherti R."/>
            <person name="Tsui H.-C.T."/>
            <person name="Winkler M.E."/>
        </authorList>
    </citation>
    <scope>NUCLEOTIDE SEQUENCE</scope>
</reference>